<organism evidence="2 3">
    <name type="scientific">Rhizobium subbaraonis</name>
    <dbReference type="NCBI Taxonomy" id="908946"/>
    <lineage>
        <taxon>Bacteria</taxon>
        <taxon>Pseudomonadati</taxon>
        <taxon>Pseudomonadota</taxon>
        <taxon>Alphaproteobacteria</taxon>
        <taxon>Hyphomicrobiales</taxon>
        <taxon>Rhizobiaceae</taxon>
        <taxon>Rhizobium/Agrobacterium group</taxon>
        <taxon>Rhizobium</taxon>
    </lineage>
</organism>
<sequence length="135" mass="14509">MGFVSPEGLRADAANAYSISQPGVNEWSLSGTWTIGAERAVLDKPDGSIVYRFSARDLHLVLGPGFRGKPVPFQVTIDGKAPGSDRGADADADGNGTVTSTRLYQLVRQSGDVEERTFEIRFFDSGVEAYAFTFG</sequence>
<dbReference type="Pfam" id="PF17991">
    <property type="entry name" value="Thioredoxin_10"/>
    <property type="match status" value="1"/>
</dbReference>
<dbReference type="Proteomes" id="UP000219167">
    <property type="component" value="Unassembled WGS sequence"/>
</dbReference>
<accession>A0A285V3D5</accession>
<dbReference type="EMBL" id="OBQD01000039">
    <property type="protein sequence ID" value="SOC48108.1"/>
    <property type="molecule type" value="Genomic_DNA"/>
</dbReference>
<dbReference type="Gene3D" id="2.60.120.260">
    <property type="entry name" value="Galactose-binding domain-like"/>
    <property type="match status" value="1"/>
</dbReference>
<name>A0A285V3D5_9HYPH</name>
<dbReference type="AlphaFoldDB" id="A0A285V3D5"/>
<evidence type="ECO:0000313" key="3">
    <source>
        <dbReference type="Proteomes" id="UP000219167"/>
    </source>
</evidence>
<evidence type="ECO:0000313" key="2">
    <source>
        <dbReference type="EMBL" id="SOC48108.1"/>
    </source>
</evidence>
<keyword evidence="3" id="KW-1185">Reference proteome</keyword>
<gene>
    <name evidence="2" type="ORF">SAMN05892877_1392</name>
</gene>
<evidence type="ECO:0000259" key="1">
    <source>
        <dbReference type="Pfam" id="PF17991"/>
    </source>
</evidence>
<reference evidence="2 3" key="1">
    <citation type="submission" date="2017-08" db="EMBL/GenBank/DDBJ databases">
        <authorList>
            <person name="de Groot N.N."/>
        </authorList>
    </citation>
    <scope>NUCLEOTIDE SEQUENCE [LARGE SCALE GENOMIC DNA]</scope>
    <source>
        <strain evidence="2 3">JC85</strain>
    </source>
</reference>
<proteinExistence type="predicted"/>
<feature type="domain" description="DipZ thioredoxin-like C-terminal" evidence="1">
    <location>
        <begin position="3"/>
        <end position="135"/>
    </location>
</feature>
<protein>
    <recommendedName>
        <fullName evidence="1">DipZ thioredoxin-like C-terminal domain-containing protein</fullName>
    </recommendedName>
</protein>
<dbReference type="InterPro" id="IPR041017">
    <property type="entry name" value="Thioredoxin_10"/>
</dbReference>